<feature type="region of interest" description="Disordered" evidence="1">
    <location>
        <begin position="453"/>
        <end position="477"/>
    </location>
</feature>
<comment type="caution">
    <text evidence="3">The sequence shown here is derived from an EMBL/GenBank/DDBJ whole genome shotgun (WGS) entry which is preliminary data.</text>
</comment>
<feature type="compositionally biased region" description="Low complexity" evidence="1">
    <location>
        <begin position="453"/>
        <end position="464"/>
    </location>
</feature>
<dbReference type="Proteomes" id="UP001221757">
    <property type="component" value="Unassembled WGS sequence"/>
</dbReference>
<dbReference type="AlphaFoldDB" id="A0AAD7DRU7"/>
<organism evidence="3 4">
    <name type="scientific">Mycena rosella</name>
    <name type="common">Pink bonnet</name>
    <name type="synonym">Agaricus rosellus</name>
    <dbReference type="NCBI Taxonomy" id="1033263"/>
    <lineage>
        <taxon>Eukaryota</taxon>
        <taxon>Fungi</taxon>
        <taxon>Dikarya</taxon>
        <taxon>Basidiomycota</taxon>
        <taxon>Agaricomycotina</taxon>
        <taxon>Agaricomycetes</taxon>
        <taxon>Agaricomycetidae</taxon>
        <taxon>Agaricales</taxon>
        <taxon>Marasmiineae</taxon>
        <taxon>Mycenaceae</taxon>
        <taxon>Mycena</taxon>
    </lineage>
</organism>
<proteinExistence type="predicted"/>
<evidence type="ECO:0000313" key="3">
    <source>
        <dbReference type="EMBL" id="KAJ7698297.1"/>
    </source>
</evidence>
<reference evidence="3" key="1">
    <citation type="submission" date="2023-03" db="EMBL/GenBank/DDBJ databases">
        <title>Massive genome expansion in bonnet fungi (Mycena s.s.) driven by repeated elements and novel gene families across ecological guilds.</title>
        <authorList>
            <consortium name="Lawrence Berkeley National Laboratory"/>
            <person name="Harder C.B."/>
            <person name="Miyauchi S."/>
            <person name="Viragh M."/>
            <person name="Kuo A."/>
            <person name="Thoen E."/>
            <person name="Andreopoulos B."/>
            <person name="Lu D."/>
            <person name="Skrede I."/>
            <person name="Drula E."/>
            <person name="Henrissat B."/>
            <person name="Morin E."/>
            <person name="Kohler A."/>
            <person name="Barry K."/>
            <person name="LaButti K."/>
            <person name="Morin E."/>
            <person name="Salamov A."/>
            <person name="Lipzen A."/>
            <person name="Mereny Z."/>
            <person name="Hegedus B."/>
            <person name="Baldrian P."/>
            <person name="Stursova M."/>
            <person name="Weitz H."/>
            <person name="Taylor A."/>
            <person name="Grigoriev I.V."/>
            <person name="Nagy L.G."/>
            <person name="Martin F."/>
            <person name="Kauserud H."/>
        </authorList>
    </citation>
    <scope>NUCLEOTIDE SEQUENCE</scope>
    <source>
        <strain evidence="3">CBHHK067</strain>
    </source>
</reference>
<name>A0AAD7DRU7_MYCRO</name>
<protein>
    <recommendedName>
        <fullName evidence="2">DUF6589 domain-containing protein</fullName>
    </recommendedName>
</protein>
<feature type="region of interest" description="Disordered" evidence="1">
    <location>
        <begin position="410"/>
        <end position="436"/>
    </location>
</feature>
<evidence type="ECO:0000313" key="4">
    <source>
        <dbReference type="Proteomes" id="UP001221757"/>
    </source>
</evidence>
<accession>A0AAD7DRU7</accession>
<dbReference type="Pfam" id="PF20231">
    <property type="entry name" value="DUF6589"/>
    <property type="match status" value="2"/>
</dbReference>
<evidence type="ECO:0000256" key="1">
    <source>
        <dbReference type="SAM" id="MobiDB-lite"/>
    </source>
</evidence>
<sequence>MQISDLTAAFDAASPLSLKDILLNAPELELMNKCLRHCILRIIVKHGGEKFGNFRKALDAALPVTPEKIELHQTPLHPLPAWNIDQATIVANAEVADAIYSELEVKGLSHWKWAMKPGILDSVGVFGCRDSFTADMHGFFVTLWGVPHCGTRNPGSLSFHNTHLHRSPIVLASLPPFRVCLDLVFTSLYSRILHRLLLVSGKSSLDECTNSIETYEQLEALAALIQSKYANASLVSDLRWQREMAKTAEGAVPPGDEIFENACLFIRDGLISRGFTDSIKAGDSGRIVLVLKLLALSFRGNGRTKYAYEMLHIIHNLTHVWPKPIRLLPSTTSTRLRDVFFAEGDGSPTPDMTSVGIQQLADSSSNPFVEYNAVFRKLQARRRLRPLVNSWGESDPEEAASLGAVLTSLSQTDAPMPDGRSDFTGPQTSMAAPAPTGVALPDTPDVELVAAAESVGSDDGSSDGSEGDDASADGLDNSGLTVFECTMEEVEEPTLTRESAADVALDMDRGDDKFLFSKEIYDNDGDSDSDGYMMINSGFAGTSEREPEENNCISVATCLAGPPKTVTKDPSRFAT</sequence>
<dbReference type="EMBL" id="JARKIE010000026">
    <property type="protein sequence ID" value="KAJ7698297.1"/>
    <property type="molecule type" value="Genomic_DNA"/>
</dbReference>
<gene>
    <name evidence="3" type="ORF">B0H17DRAFT_1129823</name>
</gene>
<keyword evidence="4" id="KW-1185">Reference proteome</keyword>
<feature type="domain" description="DUF6589" evidence="2">
    <location>
        <begin position="134"/>
        <end position="326"/>
    </location>
</feature>
<evidence type="ECO:0000259" key="2">
    <source>
        <dbReference type="Pfam" id="PF20231"/>
    </source>
</evidence>
<feature type="domain" description="DUF6589" evidence="2">
    <location>
        <begin position="11"/>
        <end position="106"/>
    </location>
</feature>
<dbReference type="InterPro" id="IPR046496">
    <property type="entry name" value="DUF6589"/>
</dbReference>